<dbReference type="EMBL" id="CAVMJV010000018">
    <property type="protein sequence ID" value="CAK5062686.1"/>
    <property type="molecule type" value="Genomic_DNA"/>
</dbReference>
<protein>
    <submittedName>
        <fullName evidence="1">Uncharacterized protein</fullName>
    </submittedName>
</protein>
<comment type="caution">
    <text evidence="1">The sequence shown here is derived from an EMBL/GenBank/DDBJ whole genome shotgun (WGS) entry which is preliminary data.</text>
</comment>
<name>A0ACB0YTT5_MELEN</name>
<proteinExistence type="predicted"/>
<accession>A0ACB0YTT5</accession>
<evidence type="ECO:0000313" key="2">
    <source>
        <dbReference type="Proteomes" id="UP001497535"/>
    </source>
</evidence>
<evidence type="ECO:0000313" key="1">
    <source>
        <dbReference type="EMBL" id="CAK5062686.1"/>
    </source>
</evidence>
<keyword evidence="2" id="KW-1185">Reference proteome</keyword>
<reference evidence="1" key="1">
    <citation type="submission" date="2023-11" db="EMBL/GenBank/DDBJ databases">
        <authorList>
            <person name="Poullet M."/>
        </authorList>
    </citation>
    <scope>NUCLEOTIDE SEQUENCE</scope>
    <source>
        <strain evidence="1">E1834</strain>
    </source>
</reference>
<dbReference type="Proteomes" id="UP001497535">
    <property type="component" value="Unassembled WGS sequence"/>
</dbReference>
<sequence>MSKIINLINLIIILLNFANSQIPNCNNLAPTDSARLTCQFLSMSDNAARNSPPPPNPPLPPGGPPNPNIPNVAANFAAVPATPYQCMDLGCLCRFMGGCPNGPLQRAVRTEYRLMTEDQRQRYHNALLQMKSDGLFDQIASVHTTAVQTGSAHGGPAFHPWHREYLKRYEFALRMVDPSIALPYWDSTLDGALPTPADSILFSQELMGQADSNGQLRSGRFAPWRTLEGNPFITRFVGSGGACYQESQIQWVWGQRDIALMLAYSFPNAGCPYQLIWNLPEVLTHGNVHIFVGGDMLDPRTSANDPLFYMHHSFVDYIWEGYRVRQQSRQQRETEYPADNSQCEPAQHFAGAPMLPFNVKLFFKLKNCFYKPMNNVDGLSNAYTDNLYQFAERPTCQSGANCGSTYLFCDRSHGAPRCASKVRIGGDCRGFNSQEDVCYNGVCSNGRCVGRQLRADEDGEEEDNEVNKTGVVQNDPAGQIPDQVAFACYNEHECCAIWAYEGECENNSAYMDIMCRASCGKCKPDYELIYGCLNRHPHCEEFKKQGLCEREKLWMTENCRKTCNRCKEPRAWACTKTRGRSAKLNNNTKSFVSGGQCAKKTCYNENQCCQQWSRNGVCTDSPDWMNCNCPISCGSCLPRNFTYGACSDYYKRCKAWANAGECDKSDWMKENCRLSCQTCLKDEELESICKAAPYANTQTSLFRDKRNTFLKFEEKRTFNIYKNEESEVETMFLEESVLKSGKEK</sequence>
<organism evidence="1 2">
    <name type="scientific">Meloidogyne enterolobii</name>
    <name type="common">Root-knot nematode worm</name>
    <name type="synonym">Meloidogyne mayaguensis</name>
    <dbReference type="NCBI Taxonomy" id="390850"/>
    <lineage>
        <taxon>Eukaryota</taxon>
        <taxon>Metazoa</taxon>
        <taxon>Ecdysozoa</taxon>
        <taxon>Nematoda</taxon>
        <taxon>Chromadorea</taxon>
        <taxon>Rhabditida</taxon>
        <taxon>Tylenchina</taxon>
        <taxon>Tylenchomorpha</taxon>
        <taxon>Tylenchoidea</taxon>
        <taxon>Meloidogynidae</taxon>
        <taxon>Meloidogyninae</taxon>
        <taxon>Meloidogyne</taxon>
    </lineage>
</organism>
<gene>
    <name evidence="1" type="ORF">MENTE1834_LOCUS16568</name>
</gene>